<accession>A0AA97I4L0</accession>
<dbReference type="KEGG" id="mefw:F1737_07035"/>
<organism evidence="1 2">
    <name type="scientific">Methanochimaera problematica</name>
    <dbReference type="NCBI Taxonomy" id="2609417"/>
    <lineage>
        <taxon>Archaea</taxon>
        <taxon>Methanobacteriati</taxon>
        <taxon>Methanobacteriota</taxon>
        <taxon>Stenosarchaea group</taxon>
        <taxon>Methanomicrobia</taxon>
        <taxon>Methanomicrobiales</taxon>
        <taxon>Methanomicrobiaceae</taxon>
        <taxon>Methanochimaera</taxon>
    </lineage>
</organism>
<sequence>MKLNKGMRAFCLLMVMALLGAVFVPVVSAEEIKTTNETTGISIYEILELKEPIITKGSQWQSYNQNSENAVKLISLSGLKIENDQIIGYIEGENEKALLYKTGEDNYYIILEDNGIISIDKAELKDLGSKIITSPVKGGLPETTTEYLLKEISLSNTKSKEFSSKSVYSATITRTDRWVYLGYTSATLYTKGTFTYDYGNQILGISDSSYTSQDVGFAKCSFDHSTRITGITGYVEADVIWSVYSVSPPKHSVDAWISCNYYGTTGGDSNHSDWVAVGGLGCLALP</sequence>
<evidence type="ECO:0000313" key="1">
    <source>
        <dbReference type="EMBL" id="WOF16471.1"/>
    </source>
</evidence>
<dbReference type="AlphaFoldDB" id="A0AA97I4L0"/>
<protein>
    <submittedName>
        <fullName evidence="1">Uncharacterized protein</fullName>
    </submittedName>
</protein>
<name>A0AA97I4L0_9EURY</name>
<dbReference type="Proteomes" id="UP001301797">
    <property type="component" value="Chromosome"/>
</dbReference>
<keyword evidence="2" id="KW-1185">Reference proteome</keyword>
<dbReference type="EMBL" id="CP043875">
    <property type="protein sequence ID" value="WOF16471.1"/>
    <property type="molecule type" value="Genomic_DNA"/>
</dbReference>
<reference evidence="1 2" key="1">
    <citation type="submission" date="2019-09" db="EMBL/GenBank/DDBJ databases">
        <title>The complete genome of Methanoplanus sp. FWC-SCC4.</title>
        <authorList>
            <person name="Chen S.-C."/>
            <person name="Zhou Y.-Z."/>
            <person name="Lai M.-C."/>
        </authorList>
    </citation>
    <scope>NUCLEOTIDE SEQUENCE [LARGE SCALE GENOMIC DNA]</scope>
    <source>
        <strain evidence="1 2">FWC-SCC4</strain>
    </source>
</reference>
<proteinExistence type="predicted"/>
<gene>
    <name evidence="1" type="ORF">F1737_07035</name>
</gene>
<evidence type="ECO:0000313" key="2">
    <source>
        <dbReference type="Proteomes" id="UP001301797"/>
    </source>
</evidence>